<evidence type="ECO:0000313" key="2">
    <source>
        <dbReference type="Proteomes" id="UP000326198"/>
    </source>
</evidence>
<protein>
    <submittedName>
        <fullName evidence="1">Uncharacterized protein</fullName>
    </submittedName>
</protein>
<organism evidence="1 2">
    <name type="scientific">Aspergillus bertholletiae</name>
    <dbReference type="NCBI Taxonomy" id="1226010"/>
    <lineage>
        <taxon>Eukaryota</taxon>
        <taxon>Fungi</taxon>
        <taxon>Dikarya</taxon>
        <taxon>Ascomycota</taxon>
        <taxon>Pezizomycotina</taxon>
        <taxon>Eurotiomycetes</taxon>
        <taxon>Eurotiomycetidae</taxon>
        <taxon>Eurotiales</taxon>
        <taxon>Aspergillaceae</taxon>
        <taxon>Aspergillus</taxon>
        <taxon>Aspergillus subgen. Circumdati</taxon>
    </lineage>
</organism>
<dbReference type="EMBL" id="ML736326">
    <property type="protein sequence ID" value="KAE8373145.1"/>
    <property type="molecule type" value="Genomic_DNA"/>
</dbReference>
<name>A0A5N7ATF6_9EURO</name>
<dbReference type="Proteomes" id="UP000326198">
    <property type="component" value="Unassembled WGS sequence"/>
</dbReference>
<keyword evidence="2" id="KW-1185">Reference proteome</keyword>
<sequence>MPPPQFALCDVELTGLQDYSEVRALTQAALDIPGVGSVDDIKNIYCGSPMQDTLALSQSKADDECVFVRHKRHHHRSFGNGTYAAPGMSLTSQGAMVPPPGTMSAECSILPDNERDDLGRVGVDVAMIWGSRTVDKNGVDEPMNILKDVSSE</sequence>
<accession>A0A5N7ATF6</accession>
<proteinExistence type="predicted"/>
<dbReference type="AlphaFoldDB" id="A0A5N7ATF6"/>
<reference evidence="1 2" key="1">
    <citation type="submission" date="2019-04" db="EMBL/GenBank/DDBJ databases">
        <title>Friends and foes A comparative genomics studyof 23 Aspergillus species from section Flavi.</title>
        <authorList>
            <consortium name="DOE Joint Genome Institute"/>
            <person name="Kjaerbolling I."/>
            <person name="Vesth T."/>
            <person name="Frisvad J.C."/>
            <person name="Nybo J.L."/>
            <person name="Theobald S."/>
            <person name="Kildgaard S."/>
            <person name="Isbrandt T."/>
            <person name="Kuo A."/>
            <person name="Sato A."/>
            <person name="Lyhne E.K."/>
            <person name="Kogle M.E."/>
            <person name="Wiebenga A."/>
            <person name="Kun R.S."/>
            <person name="Lubbers R.J."/>
            <person name="Makela M.R."/>
            <person name="Barry K."/>
            <person name="Chovatia M."/>
            <person name="Clum A."/>
            <person name="Daum C."/>
            <person name="Haridas S."/>
            <person name="He G."/>
            <person name="LaButti K."/>
            <person name="Lipzen A."/>
            <person name="Mondo S."/>
            <person name="Riley R."/>
            <person name="Salamov A."/>
            <person name="Simmons B.A."/>
            <person name="Magnuson J.K."/>
            <person name="Henrissat B."/>
            <person name="Mortensen U.H."/>
            <person name="Larsen T.O."/>
            <person name="Devries R.P."/>
            <person name="Grigoriev I.V."/>
            <person name="Machida M."/>
            <person name="Baker S.E."/>
            <person name="Andersen M.R."/>
        </authorList>
    </citation>
    <scope>NUCLEOTIDE SEQUENCE [LARGE SCALE GENOMIC DNA]</scope>
    <source>
        <strain evidence="1 2">IBT 29228</strain>
    </source>
</reference>
<gene>
    <name evidence="1" type="ORF">BDV26DRAFT_297219</name>
</gene>
<evidence type="ECO:0000313" key="1">
    <source>
        <dbReference type="EMBL" id="KAE8373145.1"/>
    </source>
</evidence>